<evidence type="ECO:0000313" key="1">
    <source>
        <dbReference type="EMBL" id="ONI39343.1"/>
    </source>
</evidence>
<keyword evidence="2" id="KW-1185">Reference proteome</keyword>
<name>A0ACC8XAM5_9FIRM</name>
<reference evidence="1" key="1">
    <citation type="submission" date="2016-08" db="EMBL/GenBank/DDBJ databases">
        <authorList>
            <person name="Ngugi D.K."/>
            <person name="Miyake S."/>
            <person name="Stingl U."/>
        </authorList>
    </citation>
    <scope>NUCLEOTIDE SEQUENCE</scope>
    <source>
        <strain evidence="1">SCG-B11WGA-EpuloA1</strain>
    </source>
</reference>
<accession>A0ACC8XAM5</accession>
<dbReference type="EMBL" id="LJDB01000064">
    <property type="protein sequence ID" value="ONI39343.1"/>
    <property type="molecule type" value="Genomic_DNA"/>
</dbReference>
<gene>
    <name evidence="1" type="ORF">AN396_08030</name>
</gene>
<protein>
    <submittedName>
        <fullName evidence="1">Uncharacterized protein</fullName>
    </submittedName>
</protein>
<dbReference type="Proteomes" id="UP000188605">
    <property type="component" value="Unassembled WGS sequence"/>
</dbReference>
<proteinExistence type="predicted"/>
<sequence length="272" mass="30854">MKTSVSLATFKGPADMPALYQAADRAGISHIKSLEYDGVDLFIKDPKSDETKNTINLLKEFSLGISVILPASLTMEQLYLGAKNEDVRKKAVEKMLEIIEFAKEQNTNVALGLIRGSVEEEDTLANFEKRFVKSCEELLKVSKPLGVDLLLEPINRYEINNINTVQDGLDFLERTKLPIYFMIDTYHMYLENENIADMLVKGLPYTKHIHFLDSNRLSPSMGKLNMAFYYKLLEQNGYKGYLGLETLPSPSRQVCAIAGASFFYRMRNNILN</sequence>
<organism evidence="1 2">
    <name type="scientific">Candidatus Epulonipiscium fishelsonii</name>
    <dbReference type="NCBI Taxonomy" id="77094"/>
    <lineage>
        <taxon>Bacteria</taxon>
        <taxon>Bacillati</taxon>
        <taxon>Bacillota</taxon>
        <taxon>Clostridia</taxon>
        <taxon>Lachnospirales</taxon>
        <taxon>Lachnospiraceae</taxon>
        <taxon>Candidatus Epulonipiscium</taxon>
    </lineage>
</organism>
<evidence type="ECO:0000313" key="2">
    <source>
        <dbReference type="Proteomes" id="UP000188605"/>
    </source>
</evidence>
<comment type="caution">
    <text evidence="1">The sequence shown here is derived from an EMBL/GenBank/DDBJ whole genome shotgun (WGS) entry which is preliminary data.</text>
</comment>